<evidence type="ECO:0000259" key="4">
    <source>
        <dbReference type="PROSITE" id="PS01124"/>
    </source>
</evidence>
<dbReference type="PROSITE" id="PS00041">
    <property type="entry name" value="HTH_ARAC_FAMILY_1"/>
    <property type="match status" value="1"/>
</dbReference>
<keyword evidence="1" id="KW-0805">Transcription regulation</keyword>
<dbReference type="Proteomes" id="UP000292085">
    <property type="component" value="Unassembled WGS sequence"/>
</dbReference>
<dbReference type="InterPro" id="IPR020449">
    <property type="entry name" value="Tscrpt_reg_AraC-type_HTH"/>
</dbReference>
<dbReference type="GO" id="GO:0043565">
    <property type="term" value="F:sequence-specific DNA binding"/>
    <property type="evidence" value="ECO:0007669"/>
    <property type="project" value="InterPro"/>
</dbReference>
<dbReference type="InterPro" id="IPR050204">
    <property type="entry name" value="AraC_XylS_family_regulators"/>
</dbReference>
<protein>
    <submittedName>
        <fullName evidence="5">AraC family transcriptional regulator</fullName>
    </submittedName>
</protein>
<dbReference type="Gene3D" id="1.10.10.60">
    <property type="entry name" value="Homeodomain-like"/>
    <property type="match status" value="2"/>
</dbReference>
<sequence>MLAAWQVSLAMRTMRRNLGSAISISEIASLCRLSLCYFVRAFTNTVGIAPYAWFVQQRIAYAKRLLTETALPLAQVALECGFSDQAHFTKAFAKASGYTPAKWRRRTTFREGVSG</sequence>
<dbReference type="Pfam" id="PF12833">
    <property type="entry name" value="HTH_18"/>
    <property type="match status" value="1"/>
</dbReference>
<dbReference type="AlphaFoldDB" id="A0A4Q6Y459"/>
<reference evidence="5 6" key="1">
    <citation type="submission" date="2019-02" db="EMBL/GenBank/DDBJ databases">
        <authorList>
            <person name="Li Y."/>
        </authorList>
    </citation>
    <scope>NUCLEOTIDE SEQUENCE [LARGE SCALE GENOMIC DNA]</scope>
    <source>
        <strain evidence="5 6">3-7</strain>
    </source>
</reference>
<dbReference type="PANTHER" id="PTHR46796">
    <property type="entry name" value="HTH-TYPE TRANSCRIPTIONAL ACTIVATOR RHAS-RELATED"/>
    <property type="match status" value="1"/>
</dbReference>
<feature type="domain" description="HTH araC/xylS-type" evidence="4">
    <location>
        <begin position="8"/>
        <end position="106"/>
    </location>
</feature>
<evidence type="ECO:0000256" key="2">
    <source>
        <dbReference type="ARBA" id="ARBA00023125"/>
    </source>
</evidence>
<evidence type="ECO:0000256" key="3">
    <source>
        <dbReference type="ARBA" id="ARBA00023163"/>
    </source>
</evidence>
<dbReference type="PROSITE" id="PS01124">
    <property type="entry name" value="HTH_ARAC_FAMILY_2"/>
    <property type="match status" value="1"/>
</dbReference>
<dbReference type="EMBL" id="SGIS01000020">
    <property type="protein sequence ID" value="RZF63916.1"/>
    <property type="molecule type" value="Genomic_DNA"/>
</dbReference>
<gene>
    <name evidence="5" type="ORF">EWE75_13825</name>
</gene>
<dbReference type="InterPro" id="IPR009057">
    <property type="entry name" value="Homeodomain-like_sf"/>
</dbReference>
<proteinExistence type="predicted"/>
<dbReference type="GO" id="GO:0003700">
    <property type="term" value="F:DNA-binding transcription factor activity"/>
    <property type="evidence" value="ECO:0007669"/>
    <property type="project" value="InterPro"/>
</dbReference>
<dbReference type="SUPFAM" id="SSF46689">
    <property type="entry name" value="Homeodomain-like"/>
    <property type="match status" value="2"/>
</dbReference>
<accession>A0A4Q6Y459</accession>
<evidence type="ECO:0000313" key="6">
    <source>
        <dbReference type="Proteomes" id="UP000292085"/>
    </source>
</evidence>
<keyword evidence="3" id="KW-0804">Transcription</keyword>
<dbReference type="InterPro" id="IPR018062">
    <property type="entry name" value="HTH_AraC-typ_CS"/>
</dbReference>
<dbReference type="InterPro" id="IPR018060">
    <property type="entry name" value="HTH_AraC"/>
</dbReference>
<organism evidence="5 6">
    <name type="scientific">Sphingomonas populi</name>
    <dbReference type="NCBI Taxonomy" id="2484750"/>
    <lineage>
        <taxon>Bacteria</taxon>
        <taxon>Pseudomonadati</taxon>
        <taxon>Pseudomonadota</taxon>
        <taxon>Alphaproteobacteria</taxon>
        <taxon>Sphingomonadales</taxon>
        <taxon>Sphingomonadaceae</taxon>
        <taxon>Sphingomonas</taxon>
    </lineage>
</organism>
<comment type="caution">
    <text evidence="5">The sequence shown here is derived from an EMBL/GenBank/DDBJ whole genome shotgun (WGS) entry which is preliminary data.</text>
</comment>
<evidence type="ECO:0000313" key="5">
    <source>
        <dbReference type="EMBL" id="RZF63916.1"/>
    </source>
</evidence>
<keyword evidence="2" id="KW-0238">DNA-binding</keyword>
<dbReference type="OrthoDB" id="110167at2"/>
<dbReference type="PANTHER" id="PTHR46796:SF14">
    <property type="entry name" value="TRANSCRIPTIONAL REGULATORY PROTEIN"/>
    <property type="match status" value="1"/>
</dbReference>
<name>A0A4Q6Y459_9SPHN</name>
<dbReference type="SMART" id="SM00342">
    <property type="entry name" value="HTH_ARAC"/>
    <property type="match status" value="1"/>
</dbReference>
<keyword evidence="6" id="KW-1185">Reference proteome</keyword>
<dbReference type="PRINTS" id="PR00032">
    <property type="entry name" value="HTHARAC"/>
</dbReference>
<evidence type="ECO:0000256" key="1">
    <source>
        <dbReference type="ARBA" id="ARBA00023015"/>
    </source>
</evidence>